<reference evidence="1" key="1">
    <citation type="submission" date="2020-10" db="EMBL/GenBank/DDBJ databases">
        <authorList>
            <person name="Gilroy R."/>
        </authorList>
    </citation>
    <scope>NUCLEOTIDE SEQUENCE</scope>
    <source>
        <strain evidence="1">1748</strain>
    </source>
</reference>
<gene>
    <name evidence="1" type="ORF">IAC78_01105</name>
</gene>
<protein>
    <submittedName>
        <fullName evidence="1">Uncharacterized protein</fullName>
    </submittedName>
</protein>
<evidence type="ECO:0000313" key="2">
    <source>
        <dbReference type="Proteomes" id="UP000823629"/>
    </source>
</evidence>
<accession>A0A9D9GRM0</accession>
<evidence type="ECO:0000313" key="1">
    <source>
        <dbReference type="EMBL" id="MBO8414069.1"/>
    </source>
</evidence>
<proteinExistence type="predicted"/>
<sequence length="528" mass="62272">MAEVKQYDINALYRVLKKHDVEILKHYNDETVSDNDYFFYGINSDIISSCLSILTNYLSGNIESAGVDSCCRTIIEALVILRMDAEGKINEDQKRIYRYLYAYVDLDNFHSLMKDAPEAFEDEGVKKVVADKGKATEAMLRHFGCTLKDLKDRKISVDDPCFYLKQSLHDDIRFSQLLKEYSICGEDGAAMYEFFSLFIHPRCEMHPETQEAIMEIRKIYIDQILNLVFEYLKSCNLLSYDESSPDFDHDFFYNPLLAVNVHNVKEFEKTIHYIKNQICDLPDGYDAFTWQFLERVRYLVIDMMVSISLGYNEHVIAIFKSLVEEYSVFFAVGSVETKEEFDKIKRAYWVSSRIQIDAHFEQMGLKKRLVEEKDTKDLYDNFFKERYGLDNYKKFYWKLRRNSLYFLEKDKKNYNKHVRALLDDVFNENQSKETMMLYRMSKDMNHASGYNFNATNDMVVVTAQKVLYYSYKLIIHFVLNAALTLKDHGIKRDVKPIVDFLNGLISVHEEMIMQIYQKHDKVDPNKIN</sequence>
<comment type="caution">
    <text evidence="1">The sequence shown here is derived from an EMBL/GenBank/DDBJ whole genome shotgun (WGS) entry which is preliminary data.</text>
</comment>
<dbReference type="Proteomes" id="UP000823629">
    <property type="component" value="Unassembled WGS sequence"/>
</dbReference>
<name>A0A9D9GRM0_9BACL</name>
<reference evidence="1" key="2">
    <citation type="journal article" date="2021" name="PeerJ">
        <title>Extensive microbial diversity within the chicken gut microbiome revealed by metagenomics and culture.</title>
        <authorList>
            <person name="Gilroy R."/>
            <person name="Ravi A."/>
            <person name="Getino M."/>
            <person name="Pursley I."/>
            <person name="Horton D.L."/>
            <person name="Alikhan N.F."/>
            <person name="Baker D."/>
            <person name="Gharbi K."/>
            <person name="Hall N."/>
            <person name="Watson M."/>
            <person name="Adriaenssens E.M."/>
            <person name="Foster-Nyarko E."/>
            <person name="Jarju S."/>
            <person name="Secka A."/>
            <person name="Antonio M."/>
            <person name="Oren A."/>
            <person name="Chaudhuri R.R."/>
            <person name="La Ragione R."/>
            <person name="Hildebrand F."/>
            <person name="Pallen M.J."/>
        </authorList>
    </citation>
    <scope>NUCLEOTIDE SEQUENCE</scope>
    <source>
        <strain evidence="1">1748</strain>
    </source>
</reference>
<organism evidence="1 2">
    <name type="scientific">Candidatus Scatoplasma merdavium</name>
    <dbReference type="NCBI Taxonomy" id="2840932"/>
    <lineage>
        <taxon>Bacteria</taxon>
        <taxon>Bacillati</taxon>
        <taxon>Bacillota</taxon>
        <taxon>Bacilli</taxon>
        <taxon>Bacillales</taxon>
        <taxon>Candidatus Scatoplasma</taxon>
    </lineage>
</organism>
<dbReference type="AlphaFoldDB" id="A0A9D9GRM0"/>
<dbReference type="EMBL" id="JADING010000030">
    <property type="protein sequence ID" value="MBO8414069.1"/>
    <property type="molecule type" value="Genomic_DNA"/>
</dbReference>